<evidence type="ECO:0000256" key="6">
    <source>
        <dbReference type="ARBA" id="ARBA00022833"/>
    </source>
</evidence>
<accession>A0A811K872</accession>
<dbReference type="Gene3D" id="3.40.630.30">
    <property type="match status" value="1"/>
</dbReference>
<dbReference type="GO" id="GO:0005634">
    <property type="term" value="C:nucleus"/>
    <property type="evidence" value="ECO:0007669"/>
    <property type="project" value="UniProtKB-SubCell"/>
</dbReference>
<evidence type="ECO:0000256" key="7">
    <source>
        <dbReference type="ARBA" id="ARBA00022990"/>
    </source>
</evidence>
<feature type="domain" description="Phorbol-ester/DAG-type" evidence="11">
    <location>
        <begin position="275"/>
        <end position="328"/>
    </location>
</feature>
<keyword evidence="5" id="KW-0863">Zinc-finger</keyword>
<feature type="compositionally biased region" description="Basic and acidic residues" evidence="10">
    <location>
        <begin position="364"/>
        <end position="378"/>
    </location>
</feature>
<feature type="compositionally biased region" description="Basic and acidic residues" evidence="10">
    <location>
        <begin position="98"/>
        <end position="108"/>
    </location>
</feature>
<proteinExistence type="inferred from homology"/>
<dbReference type="Gene3D" id="1.10.10.10">
    <property type="entry name" value="Winged helix-like DNA-binding domain superfamily/Winged helix DNA-binding domain"/>
    <property type="match status" value="1"/>
</dbReference>
<keyword evidence="14" id="KW-1185">Reference proteome</keyword>
<evidence type="ECO:0000256" key="4">
    <source>
        <dbReference type="ARBA" id="ARBA00022723"/>
    </source>
</evidence>
<dbReference type="PROSITE" id="PS50081">
    <property type="entry name" value="ZF_DAG_PE_2"/>
    <property type="match status" value="1"/>
</dbReference>
<dbReference type="EC" id="2.3.1.48" evidence="2 9"/>
<dbReference type="Pfam" id="PF01853">
    <property type="entry name" value="MOZ_SAS"/>
    <property type="match status" value="1"/>
</dbReference>
<dbReference type="PROSITE" id="PS51726">
    <property type="entry name" value="MYST_HAT"/>
    <property type="match status" value="1"/>
</dbReference>
<evidence type="ECO:0000313" key="14">
    <source>
        <dbReference type="Proteomes" id="UP000614601"/>
    </source>
</evidence>
<dbReference type="PANTHER" id="PTHR10615:SF161">
    <property type="entry name" value="HISTONE ACETYLTRANSFERASE KAT7"/>
    <property type="match status" value="1"/>
</dbReference>
<gene>
    <name evidence="13" type="ORF">BOKJ2_LOCUS3815</name>
</gene>
<dbReference type="OrthoDB" id="787137at2759"/>
<dbReference type="SUPFAM" id="SSF57903">
    <property type="entry name" value="FYVE/PHD zinc finger"/>
    <property type="match status" value="1"/>
</dbReference>
<dbReference type="PANTHER" id="PTHR10615">
    <property type="entry name" value="HISTONE ACETYLTRANSFERASE"/>
    <property type="match status" value="1"/>
</dbReference>
<dbReference type="EMBL" id="CAJFDH010000002">
    <property type="protein sequence ID" value="CAD5211680.1"/>
    <property type="molecule type" value="Genomic_DNA"/>
</dbReference>
<evidence type="ECO:0000256" key="10">
    <source>
        <dbReference type="SAM" id="MobiDB-lite"/>
    </source>
</evidence>
<feature type="region of interest" description="Disordered" evidence="10">
    <location>
        <begin position="348"/>
        <end position="396"/>
    </location>
</feature>
<keyword evidence="9" id="KW-0539">Nucleus</keyword>
<comment type="subcellular location">
    <subcellularLocation>
        <location evidence="9">Nucleus</location>
    </subcellularLocation>
</comment>
<feature type="compositionally biased region" description="Low complexity" evidence="10">
    <location>
        <begin position="78"/>
        <end position="91"/>
    </location>
</feature>
<dbReference type="InterPro" id="IPR011011">
    <property type="entry name" value="Znf_FYVE_PHD"/>
</dbReference>
<evidence type="ECO:0000256" key="3">
    <source>
        <dbReference type="ARBA" id="ARBA00022679"/>
    </source>
</evidence>
<dbReference type="InterPro" id="IPR050603">
    <property type="entry name" value="MYST_HAT"/>
</dbReference>
<evidence type="ECO:0000313" key="13">
    <source>
        <dbReference type="EMBL" id="CAD5211680.1"/>
    </source>
</evidence>
<dbReference type="InterPro" id="IPR016181">
    <property type="entry name" value="Acyl_CoA_acyltransferase"/>
</dbReference>
<feature type="compositionally biased region" description="Basic and acidic residues" evidence="10">
    <location>
        <begin position="150"/>
        <end position="167"/>
    </location>
</feature>
<evidence type="ECO:0000256" key="2">
    <source>
        <dbReference type="ARBA" id="ARBA00013184"/>
    </source>
</evidence>
<keyword evidence="4" id="KW-0479">Metal-binding</keyword>
<dbReference type="InterPro" id="IPR002219">
    <property type="entry name" value="PKC_DAG/PE"/>
</dbReference>
<dbReference type="Proteomes" id="UP000783686">
    <property type="component" value="Unassembled WGS sequence"/>
</dbReference>
<evidence type="ECO:0000259" key="12">
    <source>
        <dbReference type="PROSITE" id="PS51726"/>
    </source>
</evidence>
<comment type="catalytic activity">
    <reaction evidence="9">
        <text>L-lysyl-[protein] + acetyl-CoA = N(6)-acetyl-L-lysyl-[protein] + CoA + H(+)</text>
        <dbReference type="Rhea" id="RHEA:45948"/>
        <dbReference type="Rhea" id="RHEA-COMP:9752"/>
        <dbReference type="Rhea" id="RHEA-COMP:10731"/>
        <dbReference type="ChEBI" id="CHEBI:15378"/>
        <dbReference type="ChEBI" id="CHEBI:29969"/>
        <dbReference type="ChEBI" id="CHEBI:57287"/>
        <dbReference type="ChEBI" id="CHEBI:57288"/>
        <dbReference type="ChEBI" id="CHEBI:61930"/>
        <dbReference type="EC" id="2.3.1.48"/>
    </reaction>
</comment>
<evidence type="ECO:0000256" key="5">
    <source>
        <dbReference type="ARBA" id="ARBA00022771"/>
    </source>
</evidence>
<comment type="caution">
    <text evidence="13">The sequence shown here is derived from an EMBL/GenBank/DDBJ whole genome shotgun (WGS) entry which is preliminary data.</text>
</comment>
<dbReference type="GO" id="GO:0004402">
    <property type="term" value="F:histone acetyltransferase activity"/>
    <property type="evidence" value="ECO:0007669"/>
    <property type="project" value="InterPro"/>
</dbReference>
<dbReference type="GO" id="GO:0008270">
    <property type="term" value="F:zinc ion binding"/>
    <property type="evidence" value="ECO:0007669"/>
    <property type="project" value="UniProtKB-KW"/>
</dbReference>
<feature type="active site" description="Proton donor/acceptor" evidence="8">
    <location>
        <position position="643"/>
    </location>
</feature>
<protein>
    <recommendedName>
        <fullName evidence="2 9">Histone acetyltransferase</fullName>
        <ecNumber evidence="2 9">2.3.1.48</ecNumber>
    </recommendedName>
</protein>
<evidence type="ECO:0000256" key="1">
    <source>
        <dbReference type="ARBA" id="ARBA00010107"/>
    </source>
</evidence>
<dbReference type="InterPro" id="IPR001965">
    <property type="entry name" value="Znf_PHD"/>
</dbReference>
<name>A0A811K872_9BILA</name>
<feature type="compositionally biased region" description="Low complexity" evidence="10">
    <location>
        <begin position="379"/>
        <end position="393"/>
    </location>
</feature>
<dbReference type="EMBL" id="CAJFCW020000002">
    <property type="protein sequence ID" value="CAG9094084.1"/>
    <property type="molecule type" value="Genomic_DNA"/>
</dbReference>
<dbReference type="Proteomes" id="UP000614601">
    <property type="component" value="Unassembled WGS sequence"/>
</dbReference>
<evidence type="ECO:0000259" key="11">
    <source>
        <dbReference type="PROSITE" id="PS50081"/>
    </source>
</evidence>
<dbReference type="GO" id="GO:0003682">
    <property type="term" value="F:chromatin binding"/>
    <property type="evidence" value="ECO:0007669"/>
    <property type="project" value="TreeGrafter"/>
</dbReference>
<dbReference type="InterPro" id="IPR002717">
    <property type="entry name" value="HAT_MYST-type"/>
</dbReference>
<dbReference type="GO" id="GO:0003712">
    <property type="term" value="F:transcription coregulator activity"/>
    <property type="evidence" value="ECO:0007669"/>
    <property type="project" value="TreeGrafter"/>
</dbReference>
<feature type="compositionally biased region" description="Basic residues" evidence="10">
    <location>
        <begin position="33"/>
        <end position="46"/>
    </location>
</feature>
<evidence type="ECO:0000256" key="9">
    <source>
        <dbReference type="RuleBase" id="RU361211"/>
    </source>
</evidence>
<keyword evidence="6" id="KW-0862">Zinc</keyword>
<comment type="similarity">
    <text evidence="1 9">Belongs to the MYST (SAS/MOZ) family.</text>
</comment>
<keyword evidence="3" id="KW-0808">Transferase</keyword>
<dbReference type="SMART" id="SM00249">
    <property type="entry name" value="PHD"/>
    <property type="match status" value="2"/>
</dbReference>
<dbReference type="SUPFAM" id="SSF55729">
    <property type="entry name" value="Acyl-CoA N-acyltransferases (Nat)"/>
    <property type="match status" value="1"/>
</dbReference>
<evidence type="ECO:0000256" key="8">
    <source>
        <dbReference type="PIRSR" id="PIRSR602717-51"/>
    </source>
</evidence>
<dbReference type="CDD" id="cd15489">
    <property type="entry name" value="PHD_SF"/>
    <property type="match status" value="1"/>
</dbReference>
<organism evidence="13 14">
    <name type="scientific">Bursaphelenchus okinawaensis</name>
    <dbReference type="NCBI Taxonomy" id="465554"/>
    <lineage>
        <taxon>Eukaryota</taxon>
        <taxon>Metazoa</taxon>
        <taxon>Ecdysozoa</taxon>
        <taxon>Nematoda</taxon>
        <taxon>Chromadorea</taxon>
        <taxon>Rhabditida</taxon>
        <taxon>Tylenchina</taxon>
        <taxon>Tylenchomorpha</taxon>
        <taxon>Aphelenchoidea</taxon>
        <taxon>Aphelenchoididae</taxon>
        <taxon>Bursaphelenchus</taxon>
    </lineage>
</organism>
<sequence length="748" mass="85813">MNNRTEGRTTRSQAKGRLRSPKKGVTFVIDKKDRKKVKPVVKRRRKTSDESFQDVSPIRKRSTLQTLSPTRKRKKSTEASVEIVSKEVSSSTRSRYGTKKEVDKKVEPSKRLRKFNIRNNVSRRHVTPEPQPCSSTSTVNKSPIAKVIHQKRERDQNQEKKSLESRYMKTNRPVGRPSGSYKTLHIEDKHITPSAHIKRLPLHPESTVRNQLDFYLCAVCKCSTLIRTNRADDVLEKKKTKVDPSVLTFEDDPALGCSVCLKHFHLVCVYDEAELHNLALNNPETFVCQECIRCTKCTKPIFDPGNVQCIKCGDAYHGKCRPDNRDDCDFIKKYVCLNCSSTEVEDKKKGKSNAKTGNPKKKFEKVGRSKEGKAEAKAGKLSPLKSKPSPKTKTVTDEEFEASRLKLISQISLSLKPDPYKFSCMGASDSSFSSLNNEPLDDVEKDKHADNMAYIPYASVGKNTDQTFKDRQLVFFCGNVAYRPRFYDFLKTMLPQTNRIGFCHKCLACVPSLNQLIQHIEMCDMKTPPGDLIYSEGNLNVYEIQGKTETLYCRRLSLFAKTFIGSKAVHFETDGFKFYVLTEKTDSDFTVAGYFSKEIKPVTNNNLSCLLVLPWMQRKQYGLFLIDLSYQLSIRERKVGSPEHPLSDAGLRTYRQYWFSVLMSYLREKLYDTETLNLREIKEHTGIDSRDILETMIIADMTFILNDKLQINAEIPMYSTLASLRRRYVKPQYLKVKARQNVPFSKYN</sequence>
<feature type="region of interest" description="Disordered" evidence="10">
    <location>
        <begin position="149"/>
        <end position="181"/>
    </location>
</feature>
<dbReference type="GO" id="GO:0006357">
    <property type="term" value="P:regulation of transcription by RNA polymerase II"/>
    <property type="evidence" value="ECO:0007669"/>
    <property type="project" value="TreeGrafter"/>
</dbReference>
<dbReference type="GO" id="GO:0000785">
    <property type="term" value="C:chromatin"/>
    <property type="evidence" value="ECO:0007669"/>
    <property type="project" value="TreeGrafter"/>
</dbReference>
<dbReference type="AlphaFoldDB" id="A0A811K872"/>
<keyword evidence="7" id="KW-0007">Acetylation</keyword>
<feature type="domain" description="MYST-type HAT" evidence="12">
    <location>
        <begin position="450"/>
        <end position="713"/>
    </location>
</feature>
<reference evidence="13" key="1">
    <citation type="submission" date="2020-09" db="EMBL/GenBank/DDBJ databases">
        <authorList>
            <person name="Kikuchi T."/>
        </authorList>
    </citation>
    <scope>NUCLEOTIDE SEQUENCE</scope>
    <source>
        <strain evidence="13">SH1</strain>
    </source>
</reference>
<dbReference type="InterPro" id="IPR036388">
    <property type="entry name" value="WH-like_DNA-bd_sf"/>
</dbReference>
<feature type="region of interest" description="Disordered" evidence="10">
    <location>
        <begin position="1"/>
        <end position="108"/>
    </location>
</feature>